<dbReference type="Gene3D" id="3.40.50.300">
    <property type="entry name" value="P-loop containing nucleotide triphosphate hydrolases"/>
    <property type="match status" value="2"/>
</dbReference>
<dbReference type="GO" id="GO:0005694">
    <property type="term" value="C:chromosome"/>
    <property type="evidence" value="ECO:0007669"/>
    <property type="project" value="TreeGrafter"/>
</dbReference>
<feature type="compositionally biased region" description="Low complexity" evidence="8">
    <location>
        <begin position="1510"/>
        <end position="1527"/>
    </location>
</feature>
<dbReference type="InterPro" id="IPR013087">
    <property type="entry name" value="Znf_C2H2_type"/>
</dbReference>
<name>A0A165HQV4_9BASI</name>
<dbReference type="STRING" id="1353952.A0A165HQV4"/>
<gene>
    <name evidence="11" type="ORF">CALCODRAFT_481333</name>
</gene>
<evidence type="ECO:0000256" key="3">
    <source>
        <dbReference type="ARBA" id="ARBA00022840"/>
    </source>
</evidence>
<dbReference type="GO" id="GO:0005524">
    <property type="term" value="F:ATP binding"/>
    <property type="evidence" value="ECO:0007669"/>
    <property type="project" value="UniProtKB-KW"/>
</dbReference>
<keyword evidence="12" id="KW-1185">Reference proteome</keyword>
<evidence type="ECO:0000256" key="5">
    <source>
        <dbReference type="ARBA" id="ARBA00023235"/>
    </source>
</evidence>
<dbReference type="InterPro" id="IPR014001">
    <property type="entry name" value="Helicase_ATP-bd"/>
</dbReference>
<dbReference type="GO" id="GO:0009378">
    <property type="term" value="F:four-way junction helicase activity"/>
    <property type="evidence" value="ECO:0007669"/>
    <property type="project" value="TreeGrafter"/>
</dbReference>
<evidence type="ECO:0000259" key="9">
    <source>
        <dbReference type="PROSITE" id="PS51192"/>
    </source>
</evidence>
<keyword evidence="2" id="KW-0547">Nucleotide-binding</keyword>
<keyword evidence="5" id="KW-0413">Isomerase</keyword>
<keyword evidence="4" id="KW-0238">DNA-binding</keyword>
<feature type="compositionally biased region" description="Pro residues" evidence="8">
    <location>
        <begin position="132"/>
        <end position="143"/>
    </location>
</feature>
<dbReference type="InParanoid" id="A0A165HQV4"/>
<proteinExistence type="inferred from homology"/>
<evidence type="ECO:0000256" key="1">
    <source>
        <dbReference type="ARBA" id="ARBA00005446"/>
    </source>
</evidence>
<evidence type="ECO:0000256" key="6">
    <source>
        <dbReference type="ARBA" id="ARBA00034617"/>
    </source>
</evidence>
<protein>
    <recommendedName>
        <fullName evidence="7">DNA 3'-5' helicase</fullName>
        <ecNumber evidence="7">5.6.2.4</ecNumber>
    </recommendedName>
</protein>
<dbReference type="InterPro" id="IPR011545">
    <property type="entry name" value="DEAD/DEAH_box_helicase_dom"/>
</dbReference>
<dbReference type="PANTHER" id="PTHR13710:SF105">
    <property type="entry name" value="ATP-DEPENDENT DNA HELICASE Q1"/>
    <property type="match status" value="1"/>
</dbReference>
<keyword evidence="3" id="KW-0067">ATP-binding</keyword>
<feature type="compositionally biased region" description="Low complexity" evidence="8">
    <location>
        <begin position="117"/>
        <end position="131"/>
    </location>
</feature>
<evidence type="ECO:0000313" key="11">
    <source>
        <dbReference type="EMBL" id="KZT59617.1"/>
    </source>
</evidence>
<dbReference type="PROSITE" id="PS51194">
    <property type="entry name" value="HELICASE_CTER"/>
    <property type="match status" value="1"/>
</dbReference>
<evidence type="ECO:0000256" key="8">
    <source>
        <dbReference type="SAM" id="MobiDB-lite"/>
    </source>
</evidence>
<dbReference type="PROSITE" id="PS00028">
    <property type="entry name" value="ZINC_FINGER_C2H2_1"/>
    <property type="match status" value="1"/>
</dbReference>
<dbReference type="PANTHER" id="PTHR13710">
    <property type="entry name" value="DNA HELICASE RECQ FAMILY MEMBER"/>
    <property type="match status" value="1"/>
</dbReference>
<feature type="compositionally biased region" description="Acidic residues" evidence="8">
    <location>
        <begin position="159"/>
        <end position="180"/>
    </location>
</feature>
<feature type="domain" description="Helicase ATP-binding" evidence="9">
    <location>
        <begin position="1111"/>
        <end position="1269"/>
    </location>
</feature>
<comment type="catalytic activity">
    <reaction evidence="6">
        <text>Couples ATP hydrolysis with the unwinding of duplex DNA by translocating in the 3'-5' direction.</text>
        <dbReference type="EC" id="5.6.2.4"/>
    </reaction>
</comment>
<dbReference type="PROSITE" id="PS51192">
    <property type="entry name" value="HELICASE_ATP_BIND_1"/>
    <property type="match status" value="1"/>
</dbReference>
<sequence>MDAPAPSVSPNAGPTFAFPCLHCPSGFDTASKRDNHGRLVHQRHVFLTFPNGEVYTVHRALGVFNCPATACETRCQTPSPAVINKHWTEQHLNTNNVSCDGRWLRRGREDSTPVSYPPAGSSSSTAHGTSSDPPPEPPLPEPSTPVRQGDEERQRDGDTLQDDPDSGEESASDDDQEDAPDGLFEQAGSQFDPIQTSLREHPVLAQFGYALSMPLGIIICQQCSTGVSTDALAAHYDTHRIRGAAAATPQTFAPVLEQYTVRSVDEAIPNLVYMQVPGLPNPKPGFLCKHRDQPGAPSDCKLPKGSRSSFRRHLDKHHALTVHQENRIDSHSEPCLVQTFFGFRGYRAARPFLVQRAHLGDVQHDNPPGMAEFLVQQQAMMTECSPLMGNVVNIKAKSHFNMRTRWHTLLVGHDPERLSALPSLTADPALEEGHLGKHVADACRAYIRDVHSTAIPLLDGSNVLRRLCITSGPFTCGPKHGAYLTPNSTDQLGRSIANIVHIVGRLLGRDRQSYPTFHLCLGPRAYQSALALVERLYDGEDFSIELHAFLLAVVQGKQTSTAVAWSPLDRFLLLISLEPTGSFQDAPTMSHLVTSFKHLVRDVLCKDIAEFAPHDVERQVARVIEHAPFYSEGHLYPFHALQHLSAIVTAITYNQPPPPDANWTADEKNIRLGSLTISVESVRSGIPQIVAEAKQLLVRALRGLQFAPFDSYLDDVFAGKRTLADDIANQTAGYSFLTEPKNHELAQYRDQYPLIRAALFHDAVTPGVKRIFTLPGAQLAWNHVAIMAWLRELRAAKLAVLVAMHVTGGGVCRGTESVNMRIVNDYLGMRTFGVLDARAVVLRGHHKRSWSDSSNTISMRWFPKEVSRLVFYFLAVIIPTEAFFLHMLDGRDAGQLASNYFITELGTRLVDSTALSSTLTAMTRQHLGVGLGLQQYRQVVQALMPIAIGISVDDLGPDDEEDDGLDMQSGHTALTRRTHYHRDAARVTLCSASRLDMMRTISFKWHAWTGFVQPDGPTALPPAPHAALRIPPIPPPSMDVDSLAARLSGPLTAVVTAALATTPAPLPPSVSVPRADPGRYPATASDLAVLRRMTGDPGAAFRSPEQALFCSMLLRGTKHILAVLPTAAGKTFSTTFLWHGGHRDNIIVFIAPLVLLLDQTRARLTKAQVPVHAWVSGKPVSPGVLVVTVDDAKEDVFLNWVAAEASYGKLTHIVLDEAHQLLISPAYRAVFLRLAWLSVASARVVLLTATLPIRHELPLIRAIGLVPDIVDVVRARSSARPQLEFVVVRTRSPQMTKERVLTHVRDLPLAADERGIVLCRSKDDAHTLGGLLNAPVYVGDLDHDHRRQAQAEWEAGNTSRWLVGTTAMEQGADHDKVRHVVFYGAPHGITSFAQGAGRGGRKIPHCTVTVFYSSAPNVPPENDPEDYAGIVPLARLLADDSTCRQLGLSRYFDTHPAGCAAFSCPNLCDVCERDMGEASAAATAKRRPFEDLESAPKRARIEAPQARVLPTRAPSRQAAPSPRAAPADPSPPAVPLPTPVGQATAPAVATVPYHAPAAHAPPQPPVRTVAEHAGDRLVAYVNMGTTLTALDTLLLSLRPEHEQKTCVICTFAQSYNLWLTSHGNPAPPITMPATNPPHRFPYACALHPMLLGFRRSDDHEHPKKQLWATFSQIQTNITPARTICWLCALPWNDRHFPLHPRNQTCPKDGRYRDTVKMLAFLLFDRPPLLRAVLMRFTSPEHIETLAHDRVAYRNWLCKACGWYGTHWLQIVYNLALELEWM</sequence>
<dbReference type="SUPFAM" id="SSF52540">
    <property type="entry name" value="P-loop containing nucleoside triphosphate hydrolases"/>
    <property type="match status" value="1"/>
</dbReference>
<dbReference type="Pfam" id="PF00271">
    <property type="entry name" value="Helicase_C"/>
    <property type="match status" value="1"/>
</dbReference>
<evidence type="ECO:0000256" key="2">
    <source>
        <dbReference type="ARBA" id="ARBA00022741"/>
    </source>
</evidence>
<accession>A0A165HQV4</accession>
<dbReference type="Pfam" id="PF00270">
    <property type="entry name" value="DEAD"/>
    <property type="match status" value="1"/>
</dbReference>
<feature type="domain" description="Helicase C-terminal" evidence="10">
    <location>
        <begin position="1303"/>
        <end position="1449"/>
    </location>
</feature>
<feature type="compositionally biased region" description="Basic and acidic residues" evidence="8">
    <location>
        <begin position="148"/>
        <end position="158"/>
    </location>
</feature>
<dbReference type="InterPro" id="IPR027417">
    <property type="entry name" value="P-loop_NTPase"/>
</dbReference>
<feature type="compositionally biased region" description="Basic and acidic residues" evidence="8">
    <location>
        <begin position="1487"/>
        <end position="1501"/>
    </location>
</feature>
<dbReference type="GO" id="GO:0003677">
    <property type="term" value="F:DNA binding"/>
    <property type="evidence" value="ECO:0007669"/>
    <property type="project" value="UniProtKB-KW"/>
</dbReference>
<comment type="similarity">
    <text evidence="1">Belongs to the helicase family. RecQ subfamily.</text>
</comment>
<dbReference type="EMBL" id="KV423938">
    <property type="protein sequence ID" value="KZT59617.1"/>
    <property type="molecule type" value="Genomic_DNA"/>
</dbReference>
<dbReference type="GO" id="GO:0005737">
    <property type="term" value="C:cytoplasm"/>
    <property type="evidence" value="ECO:0007669"/>
    <property type="project" value="TreeGrafter"/>
</dbReference>
<reference evidence="11 12" key="1">
    <citation type="journal article" date="2016" name="Mol. Biol. Evol.">
        <title>Comparative Genomics of Early-Diverging Mushroom-Forming Fungi Provides Insights into the Origins of Lignocellulose Decay Capabilities.</title>
        <authorList>
            <person name="Nagy L.G."/>
            <person name="Riley R."/>
            <person name="Tritt A."/>
            <person name="Adam C."/>
            <person name="Daum C."/>
            <person name="Floudas D."/>
            <person name="Sun H."/>
            <person name="Yadav J.S."/>
            <person name="Pangilinan J."/>
            <person name="Larsson K.H."/>
            <person name="Matsuura K."/>
            <person name="Barry K."/>
            <person name="Labutti K."/>
            <person name="Kuo R."/>
            <person name="Ohm R.A."/>
            <person name="Bhattacharya S.S."/>
            <person name="Shirouzu T."/>
            <person name="Yoshinaga Y."/>
            <person name="Martin F.M."/>
            <person name="Grigoriev I.V."/>
            <person name="Hibbett D.S."/>
        </authorList>
    </citation>
    <scope>NUCLEOTIDE SEQUENCE [LARGE SCALE GENOMIC DNA]</scope>
    <source>
        <strain evidence="11 12">HHB12733</strain>
    </source>
</reference>
<dbReference type="EC" id="5.6.2.4" evidence="7"/>
<dbReference type="InterPro" id="IPR001650">
    <property type="entry name" value="Helicase_C-like"/>
</dbReference>
<dbReference type="OrthoDB" id="2686241at2759"/>
<organism evidence="11 12">
    <name type="scientific">Calocera cornea HHB12733</name>
    <dbReference type="NCBI Taxonomy" id="1353952"/>
    <lineage>
        <taxon>Eukaryota</taxon>
        <taxon>Fungi</taxon>
        <taxon>Dikarya</taxon>
        <taxon>Basidiomycota</taxon>
        <taxon>Agaricomycotina</taxon>
        <taxon>Dacrymycetes</taxon>
        <taxon>Dacrymycetales</taxon>
        <taxon>Dacrymycetaceae</taxon>
        <taxon>Calocera</taxon>
    </lineage>
</organism>
<dbReference type="SMART" id="SM00490">
    <property type="entry name" value="HELICc"/>
    <property type="match status" value="1"/>
</dbReference>
<evidence type="ECO:0000256" key="7">
    <source>
        <dbReference type="ARBA" id="ARBA00034808"/>
    </source>
</evidence>
<feature type="compositionally biased region" description="Pro residues" evidence="8">
    <location>
        <begin position="1528"/>
        <end position="1538"/>
    </location>
</feature>
<feature type="region of interest" description="Disordered" evidence="8">
    <location>
        <begin position="108"/>
        <end position="187"/>
    </location>
</feature>
<evidence type="ECO:0000259" key="10">
    <source>
        <dbReference type="PROSITE" id="PS51194"/>
    </source>
</evidence>
<evidence type="ECO:0000313" key="12">
    <source>
        <dbReference type="Proteomes" id="UP000076842"/>
    </source>
</evidence>
<dbReference type="GO" id="GO:0000724">
    <property type="term" value="P:double-strand break repair via homologous recombination"/>
    <property type="evidence" value="ECO:0007669"/>
    <property type="project" value="TreeGrafter"/>
</dbReference>
<dbReference type="Proteomes" id="UP000076842">
    <property type="component" value="Unassembled WGS sequence"/>
</dbReference>
<dbReference type="GO" id="GO:0043138">
    <property type="term" value="F:3'-5' DNA helicase activity"/>
    <property type="evidence" value="ECO:0007669"/>
    <property type="project" value="UniProtKB-EC"/>
</dbReference>
<feature type="region of interest" description="Disordered" evidence="8">
    <location>
        <begin position="1480"/>
        <end position="1538"/>
    </location>
</feature>
<dbReference type="SMART" id="SM00487">
    <property type="entry name" value="DEXDc"/>
    <property type="match status" value="1"/>
</dbReference>
<evidence type="ECO:0000256" key="4">
    <source>
        <dbReference type="ARBA" id="ARBA00023125"/>
    </source>
</evidence>